<feature type="domain" description="Bifunctional inhibitor/plant lipid transfer protein/seed storage helical" evidence="1">
    <location>
        <begin position="3"/>
        <end position="37"/>
    </location>
</feature>
<dbReference type="SUPFAM" id="SSF47699">
    <property type="entry name" value="Bifunctional inhibitor/lipid-transfer protein/seed storage 2S albumin"/>
    <property type="match status" value="1"/>
</dbReference>
<dbReference type="InterPro" id="IPR036312">
    <property type="entry name" value="Bifun_inhib/LTP/seed_sf"/>
</dbReference>
<dbReference type="InterPro" id="IPR016140">
    <property type="entry name" value="Bifunc_inhib/LTP/seed_store"/>
</dbReference>
<evidence type="ECO:0000259" key="1">
    <source>
        <dbReference type="Pfam" id="PF14368"/>
    </source>
</evidence>
<protein>
    <recommendedName>
        <fullName evidence="1">Bifunctional inhibitor/plant lipid transfer protein/seed storage helical domain-containing protein</fullName>
    </recommendedName>
</protein>
<reference evidence="2" key="1">
    <citation type="submission" date="2014-09" db="EMBL/GenBank/DDBJ databases">
        <authorList>
            <person name="Magalhaes I.L.F."/>
            <person name="Oliveira U."/>
            <person name="Santos F.R."/>
            <person name="Vidigal T.H.D.A."/>
            <person name="Brescovit A.D."/>
            <person name="Santos A.J."/>
        </authorList>
    </citation>
    <scope>NUCLEOTIDE SEQUENCE</scope>
    <source>
        <tissue evidence="2">Shoot tissue taken approximately 20 cm above the soil surface</tissue>
    </source>
</reference>
<reference evidence="2" key="2">
    <citation type="journal article" date="2015" name="Data Brief">
        <title>Shoot transcriptome of the giant reed, Arundo donax.</title>
        <authorList>
            <person name="Barrero R.A."/>
            <person name="Guerrero F.D."/>
            <person name="Moolhuijzen P."/>
            <person name="Goolsby J.A."/>
            <person name="Tidwell J."/>
            <person name="Bellgard S.E."/>
            <person name="Bellgard M.I."/>
        </authorList>
    </citation>
    <scope>NUCLEOTIDE SEQUENCE</scope>
    <source>
        <tissue evidence="2">Shoot tissue taken approximately 20 cm above the soil surface</tissue>
    </source>
</reference>
<accession>A0A0A9AIF5</accession>
<dbReference type="Pfam" id="PF14368">
    <property type="entry name" value="LTP_2"/>
    <property type="match status" value="1"/>
</dbReference>
<organism evidence="2">
    <name type="scientific">Arundo donax</name>
    <name type="common">Giant reed</name>
    <name type="synonym">Donax arundinaceus</name>
    <dbReference type="NCBI Taxonomy" id="35708"/>
    <lineage>
        <taxon>Eukaryota</taxon>
        <taxon>Viridiplantae</taxon>
        <taxon>Streptophyta</taxon>
        <taxon>Embryophyta</taxon>
        <taxon>Tracheophyta</taxon>
        <taxon>Spermatophyta</taxon>
        <taxon>Magnoliopsida</taxon>
        <taxon>Liliopsida</taxon>
        <taxon>Poales</taxon>
        <taxon>Poaceae</taxon>
        <taxon>PACMAD clade</taxon>
        <taxon>Arundinoideae</taxon>
        <taxon>Arundineae</taxon>
        <taxon>Arundo</taxon>
    </lineage>
</organism>
<name>A0A0A9AIF5_ARUDO</name>
<dbReference type="CDD" id="cd00010">
    <property type="entry name" value="AAI_LTSS"/>
    <property type="match status" value="1"/>
</dbReference>
<sequence length="41" mass="4094">MDYISGNGTSAPSGSCSSQVRTVVQSKSQCLCAVVGGVTID</sequence>
<dbReference type="AlphaFoldDB" id="A0A0A9AIF5"/>
<dbReference type="EMBL" id="GBRH01249175">
    <property type="protein sequence ID" value="JAD48720.1"/>
    <property type="molecule type" value="Transcribed_RNA"/>
</dbReference>
<proteinExistence type="predicted"/>
<evidence type="ECO:0000313" key="2">
    <source>
        <dbReference type="EMBL" id="JAD48720.1"/>
    </source>
</evidence>